<dbReference type="Gene3D" id="2.60.120.10">
    <property type="entry name" value="Jelly Rolls"/>
    <property type="match status" value="1"/>
</dbReference>
<protein>
    <recommendedName>
        <fullName evidence="2">Sugar 3,4-ketoisomerase QdtA cupin domain-containing protein</fullName>
    </recommendedName>
</protein>
<evidence type="ECO:0000313" key="4">
    <source>
        <dbReference type="Proteomes" id="UP000177324"/>
    </source>
</evidence>
<feature type="region of interest" description="Disordered" evidence="1">
    <location>
        <begin position="121"/>
        <end position="146"/>
    </location>
</feature>
<evidence type="ECO:0000256" key="1">
    <source>
        <dbReference type="SAM" id="MobiDB-lite"/>
    </source>
</evidence>
<proteinExistence type="predicted"/>
<dbReference type="InterPro" id="IPR014710">
    <property type="entry name" value="RmlC-like_jellyroll"/>
</dbReference>
<dbReference type="SUPFAM" id="SSF51182">
    <property type="entry name" value="RmlC-like cupins"/>
    <property type="match status" value="1"/>
</dbReference>
<organism evidence="3 4">
    <name type="scientific">Candidatus Chisholmbacteria bacterium RIFCSPHIGHO2_01_FULL_48_12</name>
    <dbReference type="NCBI Taxonomy" id="1797589"/>
    <lineage>
        <taxon>Bacteria</taxon>
        <taxon>Candidatus Chisholmiibacteriota</taxon>
    </lineage>
</organism>
<feature type="domain" description="Sugar 3,4-ketoisomerase QdtA cupin" evidence="2">
    <location>
        <begin position="7"/>
        <end position="127"/>
    </location>
</feature>
<dbReference type="Proteomes" id="UP000177324">
    <property type="component" value="Unassembled WGS sequence"/>
</dbReference>
<evidence type="ECO:0000259" key="2">
    <source>
        <dbReference type="Pfam" id="PF05523"/>
    </source>
</evidence>
<dbReference type="EMBL" id="MHCH01000006">
    <property type="protein sequence ID" value="OGY18977.1"/>
    <property type="molecule type" value="Genomic_DNA"/>
</dbReference>
<gene>
    <name evidence="3" type="ORF">A2784_03540</name>
</gene>
<name>A0A1G1VUU3_9BACT</name>
<dbReference type="InterPro" id="IPR008894">
    <property type="entry name" value="QdtA_cupin_dom"/>
</dbReference>
<dbReference type="InterPro" id="IPR011051">
    <property type="entry name" value="RmlC_Cupin_sf"/>
</dbReference>
<comment type="caution">
    <text evidence="3">The sequence shown here is derived from an EMBL/GenBank/DDBJ whole genome shotgun (WGS) entry which is preliminary data.</text>
</comment>
<reference evidence="3 4" key="1">
    <citation type="journal article" date="2016" name="Nat. Commun.">
        <title>Thousands of microbial genomes shed light on interconnected biogeochemical processes in an aquifer system.</title>
        <authorList>
            <person name="Anantharaman K."/>
            <person name="Brown C.T."/>
            <person name="Hug L.A."/>
            <person name="Sharon I."/>
            <person name="Castelle C.J."/>
            <person name="Probst A.J."/>
            <person name="Thomas B.C."/>
            <person name="Singh A."/>
            <person name="Wilkins M.J."/>
            <person name="Karaoz U."/>
            <person name="Brodie E.L."/>
            <person name="Williams K.H."/>
            <person name="Hubbard S.S."/>
            <person name="Banfield J.F."/>
        </authorList>
    </citation>
    <scope>NUCLEOTIDE SEQUENCE [LARGE SCALE GENOMIC DNA]</scope>
</reference>
<accession>A0A1G1VUU3</accession>
<dbReference type="STRING" id="1797589.A2784_03540"/>
<dbReference type="AlphaFoldDB" id="A0A1G1VUU3"/>
<evidence type="ECO:0000313" key="3">
    <source>
        <dbReference type="EMBL" id="OGY18977.1"/>
    </source>
</evidence>
<dbReference type="Pfam" id="PF05523">
    <property type="entry name" value="FdtA"/>
    <property type="match status" value="1"/>
</dbReference>
<sequence>MADQKDCKVVKTRDLGNEENGWLMEIGSSRDGWSKFLDHAQIYLTTLLPGKKKGWHLHHKKENQFTCIRGKVAVAIWDGNKIEEISLDAEKPITVRVPKEQAICFYNAGDEPAYILNLCSPPYDPEDPEQEDLNIPWEPSGLDAAS</sequence>